<evidence type="ECO:0000313" key="6">
    <source>
        <dbReference type="EMBL" id="RMX68170.1"/>
    </source>
</evidence>
<name>A0A3M6VUS2_9STRA</name>
<feature type="domain" description="Peptidase C1A papain C-terminal" evidence="5">
    <location>
        <begin position="236"/>
        <end position="447"/>
    </location>
</feature>
<dbReference type="Proteomes" id="UP000282087">
    <property type="component" value="Unassembled WGS sequence"/>
</dbReference>
<feature type="chain" id="PRO_5018056199" description="Peptidase C1A papain C-terminal domain-containing protein" evidence="4">
    <location>
        <begin position="25"/>
        <end position="872"/>
    </location>
</feature>
<dbReference type="CDD" id="cd02248">
    <property type="entry name" value="Peptidase_C1A"/>
    <property type="match status" value="2"/>
</dbReference>
<dbReference type="InterPro" id="IPR038765">
    <property type="entry name" value="Papain-like_cys_pep_sf"/>
</dbReference>
<sequence>MHTSTYCCAIAAVVAMISSMPAFAQKPLHAGIDYQQYLKAIDTTQADLDEWRKKYGDTAQKNGWWPVSKDRSADDQEEDLRQRIFLTKQSISAQQAANPNANFSIMTPFSALTDTEFDTYVLNSFIGRNSTKSDKGTTKYQPTATATGSESITDLSDNSSDNVSFVKSLGSFVDTLINKLSMGTGQSVSNNFIDANLISYKFSDVWNWLQPRLTSTLTANTPVTEASSLPETTEKSSTSVDWSTSECMAPIQNQGSCGSCWAFATVSAVESAQCIANGNSSLTKYSVQQLVSCDTRNWGCDGGIPVYAFDFMLQNGLCTEDSYPYTSNRGVEDTCRSSCNSQDTGITGYSQLSGEAELLSAIDEHPVVVAVAAGNVVWKQYTGGLVSSCSTTRLDHAVVAVGYDSSSIKIRNSWGTNWGEDGYMRLARSSSGDGTCAVVAMISSMPAFAQKPLHAGIDYQQYLKAIDTTQADLDEWRKKYGDTAQKNGWWPVSKDRSADDQEEDLRQRIFLTKQSISAQQAANPNANFSIMTPFSALTDTEFDTYVLNSFIGRNSTKSDKGTTKYQPTATATGSESITDLSDNSSDNVSFVKSLGSFVDTLINKLSMGTGQSVSNNFIDANLISYKFSDVWNWLQPRLTSTLTANTPVTEASSLPETTEKSSTSVDWSTSECMAPIQNQGSCGSCWAFATVSAVESAQCIANGNSSLTKYSVQQLVSCDTRNWGCDGGIPVYAFDFMLQNGLCTEDSYPYTSNRGVEDTCRSSCNSQDTGITGYSQLSGEAELLSAIDEHPVVVAVAAGNVVWKQYTGGLVSSCSTTRLDHAVVAVGYDSSSIKIRNSWGTNWGEDGYMRLARSSSGDGTCGMMLEMSTPQM</sequence>
<feature type="compositionally biased region" description="Polar residues" evidence="3">
    <location>
        <begin position="563"/>
        <end position="584"/>
    </location>
</feature>
<evidence type="ECO:0000256" key="3">
    <source>
        <dbReference type="SAM" id="MobiDB-lite"/>
    </source>
</evidence>
<dbReference type="InterPro" id="IPR039417">
    <property type="entry name" value="Peptidase_C1A_papain-like"/>
</dbReference>
<dbReference type="PANTHER" id="PTHR12411">
    <property type="entry name" value="CYSTEINE PROTEASE FAMILY C1-RELATED"/>
    <property type="match status" value="1"/>
</dbReference>
<dbReference type="Pfam" id="PF00112">
    <property type="entry name" value="Peptidase_C1"/>
    <property type="match status" value="2"/>
</dbReference>
<keyword evidence="7" id="KW-1185">Reference proteome</keyword>
<dbReference type="InterPro" id="IPR000668">
    <property type="entry name" value="Peptidase_C1A_C"/>
</dbReference>
<evidence type="ECO:0000259" key="5">
    <source>
        <dbReference type="SMART" id="SM00645"/>
    </source>
</evidence>
<dbReference type="Gene3D" id="3.90.70.10">
    <property type="entry name" value="Cysteine proteinases"/>
    <property type="match status" value="2"/>
</dbReference>
<dbReference type="SMART" id="SM00645">
    <property type="entry name" value="Pept_C1"/>
    <property type="match status" value="2"/>
</dbReference>
<dbReference type="EMBL" id="QLLG01000103">
    <property type="protein sequence ID" value="RMX68170.1"/>
    <property type="molecule type" value="Genomic_DNA"/>
</dbReference>
<dbReference type="SUPFAM" id="SSF54001">
    <property type="entry name" value="Cysteine proteinases"/>
    <property type="match status" value="2"/>
</dbReference>
<evidence type="ECO:0000256" key="4">
    <source>
        <dbReference type="SAM" id="SignalP"/>
    </source>
</evidence>
<keyword evidence="4" id="KW-0732">Signal</keyword>
<dbReference type="VEuPathDB" id="FungiDB:DD237_005013"/>
<gene>
    <name evidence="6" type="ORF">DD238_008406</name>
</gene>
<comment type="similarity">
    <text evidence="1">Belongs to the peptidase C1 family.</text>
</comment>
<dbReference type="GO" id="GO:0008234">
    <property type="term" value="F:cysteine-type peptidase activity"/>
    <property type="evidence" value="ECO:0007669"/>
    <property type="project" value="InterPro"/>
</dbReference>
<keyword evidence="2" id="KW-0865">Zymogen</keyword>
<dbReference type="AlphaFoldDB" id="A0A3M6VUS2"/>
<feature type="region of interest" description="Disordered" evidence="3">
    <location>
        <begin position="556"/>
        <end position="584"/>
    </location>
</feature>
<evidence type="ECO:0000256" key="1">
    <source>
        <dbReference type="ARBA" id="ARBA00008455"/>
    </source>
</evidence>
<feature type="region of interest" description="Disordered" evidence="3">
    <location>
        <begin position="131"/>
        <end position="159"/>
    </location>
</feature>
<reference evidence="6 7" key="1">
    <citation type="submission" date="2018-06" db="EMBL/GenBank/DDBJ databases">
        <title>Comparative genomics of downy mildews reveals potential adaptations to biotrophy.</title>
        <authorList>
            <person name="Fletcher K."/>
            <person name="Klosterman S.J."/>
            <person name="Derevnina L."/>
            <person name="Martin F."/>
            <person name="Koike S."/>
            <person name="Reyes Chin-Wo S."/>
            <person name="Mou B."/>
            <person name="Michelmore R."/>
        </authorList>
    </citation>
    <scope>NUCLEOTIDE SEQUENCE [LARGE SCALE GENOMIC DNA]</scope>
    <source>
        <strain evidence="6 7">R14</strain>
    </source>
</reference>
<dbReference type="PROSITE" id="PS00639">
    <property type="entry name" value="THIOL_PROTEASE_HIS"/>
    <property type="match status" value="2"/>
</dbReference>
<feature type="domain" description="Peptidase C1A papain C-terminal" evidence="5">
    <location>
        <begin position="661"/>
        <end position="871"/>
    </location>
</feature>
<organism evidence="6 7">
    <name type="scientific">Peronospora effusa</name>
    <dbReference type="NCBI Taxonomy" id="542832"/>
    <lineage>
        <taxon>Eukaryota</taxon>
        <taxon>Sar</taxon>
        <taxon>Stramenopiles</taxon>
        <taxon>Oomycota</taxon>
        <taxon>Peronosporomycetes</taxon>
        <taxon>Peronosporales</taxon>
        <taxon>Peronosporaceae</taxon>
        <taxon>Peronospora</taxon>
    </lineage>
</organism>
<feature type="compositionally biased region" description="Polar residues" evidence="3">
    <location>
        <begin position="138"/>
        <end position="159"/>
    </location>
</feature>
<accession>A0A3M6VUS2</accession>
<dbReference type="PRINTS" id="PR00705">
    <property type="entry name" value="PAPAIN"/>
</dbReference>
<proteinExistence type="inferred from homology"/>
<comment type="caution">
    <text evidence="6">The sequence shown here is derived from an EMBL/GenBank/DDBJ whole genome shotgun (WGS) entry which is preliminary data.</text>
</comment>
<protein>
    <recommendedName>
        <fullName evidence="5">Peptidase C1A papain C-terminal domain-containing protein</fullName>
    </recommendedName>
</protein>
<dbReference type="InterPro" id="IPR000169">
    <property type="entry name" value="Pept_cys_AS"/>
</dbReference>
<dbReference type="GO" id="GO:0006508">
    <property type="term" value="P:proteolysis"/>
    <property type="evidence" value="ECO:0007669"/>
    <property type="project" value="InterPro"/>
</dbReference>
<feature type="signal peptide" evidence="4">
    <location>
        <begin position="1"/>
        <end position="24"/>
    </location>
</feature>
<dbReference type="InterPro" id="IPR013128">
    <property type="entry name" value="Peptidase_C1A"/>
</dbReference>
<dbReference type="STRING" id="542832.A0A3M6VUS2"/>
<dbReference type="PROSITE" id="PS00139">
    <property type="entry name" value="THIOL_PROTEASE_CYS"/>
    <property type="match status" value="2"/>
</dbReference>
<evidence type="ECO:0000313" key="7">
    <source>
        <dbReference type="Proteomes" id="UP000282087"/>
    </source>
</evidence>
<dbReference type="InterPro" id="IPR025660">
    <property type="entry name" value="Pept_his_AS"/>
</dbReference>
<evidence type="ECO:0000256" key="2">
    <source>
        <dbReference type="ARBA" id="ARBA00023145"/>
    </source>
</evidence>